<dbReference type="RefSeq" id="WP_272654315.1">
    <property type="nucleotide sequence ID" value="NZ_CP085083.1"/>
</dbReference>
<evidence type="ECO:0000313" key="2">
    <source>
        <dbReference type="Proteomes" id="UP001199528"/>
    </source>
</evidence>
<dbReference type="AlphaFoldDB" id="A0AAJ6NG79"/>
<dbReference type="Proteomes" id="UP001199528">
    <property type="component" value="Chromosome"/>
</dbReference>
<reference evidence="1" key="1">
    <citation type="journal article" date="2022" name="Front Environ Sci">
        <title>Complete genome sequence analysis of a novel alkane-degrading bacterial strain, Acinetobacter vivianii KJ-1, and its diesel degradation ability.</title>
        <authorList>
            <person name="Zhang Y."/>
            <person name="Song F."/>
            <person name="Wang J."/>
            <person name="Zhao Q."/>
            <person name="Zheng L."/>
            <person name="Wang Z."/>
            <person name="Zhang X."/>
            <person name="Gao Y."/>
            <person name="Chen G."/>
            <person name="Huang Y."/>
        </authorList>
    </citation>
    <scope>NUCLEOTIDE SEQUENCE</scope>
    <source>
        <strain evidence="1">KJ-1</strain>
    </source>
</reference>
<evidence type="ECO:0008006" key="3">
    <source>
        <dbReference type="Google" id="ProtNLM"/>
    </source>
</evidence>
<reference evidence="1" key="2">
    <citation type="submission" date="2023-02" db="EMBL/GenBank/DDBJ databases">
        <authorList>
            <person name="Huang Y."/>
            <person name="Zhang Y."/>
            <person name="Zhang T."/>
            <person name="Wang J."/>
        </authorList>
    </citation>
    <scope>NUCLEOTIDE SEQUENCE</scope>
    <source>
        <strain evidence="1">KJ-1</strain>
    </source>
</reference>
<gene>
    <name evidence="1" type="ORF">LF296_10675</name>
</gene>
<dbReference type="EMBL" id="CP085083">
    <property type="protein sequence ID" value="WDZ49800.1"/>
    <property type="molecule type" value="Genomic_DNA"/>
</dbReference>
<organism evidence="1 2">
    <name type="scientific">Acinetobacter vivianii</name>
    <dbReference type="NCBI Taxonomy" id="1776742"/>
    <lineage>
        <taxon>Bacteria</taxon>
        <taxon>Pseudomonadati</taxon>
        <taxon>Pseudomonadota</taxon>
        <taxon>Gammaproteobacteria</taxon>
        <taxon>Moraxellales</taxon>
        <taxon>Moraxellaceae</taxon>
        <taxon>Acinetobacter</taxon>
    </lineage>
</organism>
<name>A0AAJ6NG79_9GAMM</name>
<protein>
    <recommendedName>
        <fullName evidence="3">DUF2345 domain-containing protein</fullName>
    </recommendedName>
</protein>
<evidence type="ECO:0000313" key="1">
    <source>
        <dbReference type="EMBL" id="WDZ49800.1"/>
    </source>
</evidence>
<dbReference type="KEGG" id="aviv:LF296_10675"/>
<proteinExistence type="predicted"/>
<sequence>MAGGSQIVINKNGITFITPAKFEVKAGQHRFEGGQKKTVKIPSLPVLNQSYILQYLVKNKDNIPLSNKPYFIIDQDGKLQKGVTDSDGLMQLHTTASAQTLMTHVMTNEIEEAQEAGGEEE</sequence>
<accession>A0AAJ6NG79</accession>